<dbReference type="InterPro" id="IPR005467">
    <property type="entry name" value="His_kinase_dom"/>
</dbReference>
<proteinExistence type="predicted"/>
<organism evidence="23 24">
    <name type="scientific">Methylomarinum roseum</name>
    <dbReference type="NCBI Taxonomy" id="3067653"/>
    <lineage>
        <taxon>Bacteria</taxon>
        <taxon>Pseudomonadati</taxon>
        <taxon>Pseudomonadota</taxon>
        <taxon>Gammaproteobacteria</taxon>
        <taxon>Methylococcales</taxon>
        <taxon>Methylococcaceae</taxon>
        <taxon>Methylomarinum</taxon>
    </lineage>
</organism>
<dbReference type="InterPro" id="IPR036097">
    <property type="entry name" value="HisK_dim/P_sf"/>
</dbReference>
<evidence type="ECO:0000313" key="24">
    <source>
        <dbReference type="Proteomes" id="UP001225378"/>
    </source>
</evidence>
<reference evidence="23 24" key="1">
    <citation type="journal article" date="2024" name="Microbiology">
        <title>Methylomarinum rosea sp. nov., a novel halophilic methanotrophic bacterium from the hypersaline Lake Elton.</title>
        <authorList>
            <person name="Suleimanov R.Z."/>
            <person name="Oshkin I.Y."/>
            <person name="Danilova O.V."/>
            <person name="Suzina N.E."/>
            <person name="Dedysh S.N."/>
        </authorList>
    </citation>
    <scope>NUCLEOTIDE SEQUENCE [LARGE SCALE GENOMIC DNA]</scope>
    <source>
        <strain evidence="23 24">Ch1-1</strain>
    </source>
</reference>
<dbReference type="SMART" id="SM00304">
    <property type="entry name" value="HAMP"/>
    <property type="match status" value="1"/>
</dbReference>
<keyword evidence="6 16" id="KW-0597">Phosphoprotein</keyword>
<dbReference type="PROSITE" id="PS50894">
    <property type="entry name" value="HPT"/>
    <property type="match status" value="1"/>
</dbReference>
<keyword evidence="12 18" id="KW-1133">Transmembrane helix</keyword>
<evidence type="ECO:0000256" key="13">
    <source>
        <dbReference type="ARBA" id="ARBA00023012"/>
    </source>
</evidence>
<dbReference type="EMBL" id="CP157743">
    <property type="protein sequence ID" value="XBS20560.1"/>
    <property type="molecule type" value="Genomic_DNA"/>
</dbReference>
<dbReference type="InterPro" id="IPR036641">
    <property type="entry name" value="HPT_dom_sf"/>
</dbReference>
<dbReference type="CDD" id="cd00088">
    <property type="entry name" value="HPT"/>
    <property type="match status" value="1"/>
</dbReference>
<evidence type="ECO:0000259" key="22">
    <source>
        <dbReference type="PROSITE" id="PS50894"/>
    </source>
</evidence>
<gene>
    <name evidence="23" type="ORF">Q9L42_019815</name>
</gene>
<feature type="domain" description="HAMP" evidence="21">
    <location>
        <begin position="190"/>
        <end position="242"/>
    </location>
</feature>
<feature type="coiled-coil region" evidence="17">
    <location>
        <begin position="245"/>
        <end position="279"/>
    </location>
</feature>
<evidence type="ECO:0000256" key="16">
    <source>
        <dbReference type="PROSITE-ProRule" id="PRU00169"/>
    </source>
</evidence>
<dbReference type="PROSITE" id="PS50110">
    <property type="entry name" value="RESPONSE_REGULATORY"/>
    <property type="match status" value="1"/>
</dbReference>
<dbReference type="PANTHER" id="PTHR45339">
    <property type="entry name" value="HYBRID SIGNAL TRANSDUCTION HISTIDINE KINASE J"/>
    <property type="match status" value="1"/>
</dbReference>
<feature type="transmembrane region" description="Helical" evidence="18">
    <location>
        <begin position="12"/>
        <end position="34"/>
    </location>
</feature>
<feature type="domain" description="HPt" evidence="22">
    <location>
        <begin position="791"/>
        <end position="884"/>
    </location>
</feature>
<dbReference type="CDD" id="cd06225">
    <property type="entry name" value="HAMP"/>
    <property type="match status" value="1"/>
</dbReference>
<dbReference type="GO" id="GO:0005524">
    <property type="term" value="F:ATP binding"/>
    <property type="evidence" value="ECO:0007669"/>
    <property type="project" value="UniProtKB-KW"/>
</dbReference>
<evidence type="ECO:0000256" key="8">
    <source>
        <dbReference type="ARBA" id="ARBA00022692"/>
    </source>
</evidence>
<dbReference type="PROSITE" id="PS50885">
    <property type="entry name" value="HAMP"/>
    <property type="match status" value="1"/>
</dbReference>
<dbReference type="Pfam" id="PF00672">
    <property type="entry name" value="HAMP"/>
    <property type="match status" value="1"/>
</dbReference>
<evidence type="ECO:0000256" key="14">
    <source>
        <dbReference type="ARBA" id="ARBA00023136"/>
    </source>
</evidence>
<dbReference type="SMART" id="SM00448">
    <property type="entry name" value="REC"/>
    <property type="match status" value="1"/>
</dbReference>
<dbReference type="GO" id="GO:0005886">
    <property type="term" value="C:plasma membrane"/>
    <property type="evidence" value="ECO:0007669"/>
    <property type="project" value="UniProtKB-SubCell"/>
</dbReference>
<evidence type="ECO:0000256" key="2">
    <source>
        <dbReference type="ARBA" id="ARBA00004429"/>
    </source>
</evidence>
<dbReference type="PRINTS" id="PR00344">
    <property type="entry name" value="BCTRLSENSOR"/>
</dbReference>
<evidence type="ECO:0000256" key="5">
    <source>
        <dbReference type="ARBA" id="ARBA00022519"/>
    </source>
</evidence>
<feature type="domain" description="Histidine kinase" evidence="19">
    <location>
        <begin position="289"/>
        <end position="504"/>
    </location>
</feature>
<keyword evidence="10" id="KW-0418">Kinase</keyword>
<evidence type="ECO:0000256" key="4">
    <source>
        <dbReference type="ARBA" id="ARBA00022475"/>
    </source>
</evidence>
<feature type="modified residue" description="4-aspartylphosphate" evidence="16">
    <location>
        <position position="696"/>
    </location>
</feature>
<name>A0AAU7NU63_9GAMM</name>
<feature type="transmembrane region" description="Helical" evidence="18">
    <location>
        <begin position="166"/>
        <end position="186"/>
    </location>
</feature>
<evidence type="ECO:0000259" key="20">
    <source>
        <dbReference type="PROSITE" id="PS50110"/>
    </source>
</evidence>
<sequence length="888" mass="99710">MHLKINFKGIRFRLFILGVAPALLLVISLTYYFIEHQFHYLEQSLNERGRTISKQLAVASIYGVFSANKPMLQELSNDLLKEKDVVFVSIKNTQGESLALASHILRTETGNIRIFDSPVKIQLLQQSAADMDLSLFDFAEKDAEKKIGSVEIGLGLDNIKRAQQRFLLNSLTIISACFIFATLFALRLGKVISSPIINLTEVADDLANGNMDARAKKTGTTEIATLCDSFNAMAIGLQQTQNYLLQQVDNAVKELTLAMQTLEEKNQSLEKTTQLAVSQNETKSQFLAHISHEIRTPMNGIIGFIDLLTQSELTPRQLEQALLIKTSASNLLTIVNEILDFSSIETGNFKTETITFNIRECIENSITSILPRSDKIQIIIDIAPQTPTLINSDPIRIRQVITNLVGNACKYTKQGHIIIRCTFTRQSRLFISVSDTGIGIAEEVIKDLFHPFLQISEYAVDNELGTGLGLTISKNIIERLKGRIDVRSRLGEGSVFWFDIPVNAALEPPRKKADTLVTLVDPFRLRRKALIKQLNYLGYRNRCFNTIEDYQASMETRQDIILYAAPEHINSDDDYHVELARIRPYTKGASVIFITHQLLNSGTIESLALPCRSGFLQQLIENTTTLSAPVPAEAADNAQAIPQQTFPIFIADDNEINRLLLKSQLEKRSDDITLAEDGKQALSLLQQNKYGLILLDLQMPYYNGLELLEKIKQSNCINHNTPVIAITAHAQSHQRKKLIDAGFDECLIKPVLLEQLDEVLNVWQPIKNNNVNKQSPVHAYIEQMLEKTMHNKDLANVLFNKLFSELPEQIDVIKQALEQTDWTSAKDVTHKLHGSVGFCGFKDLQNAAHRLETHLSDGEIEAALSSFATLQRQIDHFIGLEQAILQNL</sequence>
<dbReference type="InterPro" id="IPR004358">
    <property type="entry name" value="Sig_transdc_His_kin-like_C"/>
</dbReference>
<dbReference type="InterPro" id="IPR011006">
    <property type="entry name" value="CheY-like_superfamily"/>
</dbReference>
<dbReference type="RefSeq" id="WP_349431693.1">
    <property type="nucleotide sequence ID" value="NZ_CP157743.1"/>
</dbReference>
<dbReference type="PROSITE" id="PS50109">
    <property type="entry name" value="HIS_KIN"/>
    <property type="match status" value="1"/>
</dbReference>
<dbReference type="SMART" id="SM00387">
    <property type="entry name" value="HATPase_c"/>
    <property type="match status" value="1"/>
</dbReference>
<dbReference type="Proteomes" id="UP001225378">
    <property type="component" value="Chromosome"/>
</dbReference>
<evidence type="ECO:0000259" key="19">
    <source>
        <dbReference type="PROSITE" id="PS50109"/>
    </source>
</evidence>
<dbReference type="InterPro" id="IPR003661">
    <property type="entry name" value="HisK_dim/P_dom"/>
</dbReference>
<dbReference type="FunFam" id="3.30.565.10:FF:000010">
    <property type="entry name" value="Sensor histidine kinase RcsC"/>
    <property type="match status" value="1"/>
</dbReference>
<keyword evidence="5" id="KW-0997">Cell inner membrane</keyword>
<comment type="catalytic activity">
    <reaction evidence="1">
        <text>ATP + protein L-histidine = ADP + protein N-phospho-L-histidine.</text>
        <dbReference type="EC" id="2.7.13.3"/>
    </reaction>
</comment>
<protein>
    <recommendedName>
        <fullName evidence="3">histidine kinase</fullName>
        <ecNumber evidence="3">2.7.13.3</ecNumber>
    </recommendedName>
</protein>
<dbReference type="Gene3D" id="6.10.340.10">
    <property type="match status" value="1"/>
</dbReference>
<dbReference type="Pfam" id="PF09984">
    <property type="entry name" value="sCache_4"/>
    <property type="match status" value="1"/>
</dbReference>
<dbReference type="EC" id="2.7.13.3" evidence="3"/>
<evidence type="ECO:0000256" key="6">
    <source>
        <dbReference type="ARBA" id="ARBA00022553"/>
    </source>
</evidence>
<dbReference type="SUPFAM" id="SSF55874">
    <property type="entry name" value="ATPase domain of HSP90 chaperone/DNA topoisomerase II/histidine kinase"/>
    <property type="match status" value="1"/>
</dbReference>
<dbReference type="InterPro" id="IPR008207">
    <property type="entry name" value="Sig_transdc_His_kin_Hpt_dom"/>
</dbReference>
<evidence type="ECO:0000313" key="23">
    <source>
        <dbReference type="EMBL" id="XBS20560.1"/>
    </source>
</evidence>
<evidence type="ECO:0000256" key="7">
    <source>
        <dbReference type="ARBA" id="ARBA00022679"/>
    </source>
</evidence>
<evidence type="ECO:0000256" key="1">
    <source>
        <dbReference type="ARBA" id="ARBA00000085"/>
    </source>
</evidence>
<keyword evidence="8 18" id="KW-0812">Transmembrane</keyword>
<dbReference type="Pfam" id="PF00072">
    <property type="entry name" value="Response_reg"/>
    <property type="match status" value="1"/>
</dbReference>
<dbReference type="Gene3D" id="3.30.565.10">
    <property type="entry name" value="Histidine kinase-like ATPase, C-terminal domain"/>
    <property type="match status" value="1"/>
</dbReference>
<evidence type="ECO:0000256" key="9">
    <source>
        <dbReference type="ARBA" id="ARBA00022741"/>
    </source>
</evidence>
<dbReference type="CDD" id="cd16922">
    <property type="entry name" value="HATPase_EvgS-ArcB-TorS-like"/>
    <property type="match status" value="1"/>
</dbReference>
<keyword evidence="14 18" id="KW-0472">Membrane</keyword>
<keyword evidence="11 23" id="KW-0067">ATP-binding</keyword>
<accession>A0AAU7NU63</accession>
<feature type="domain" description="Response regulatory" evidence="20">
    <location>
        <begin position="647"/>
        <end position="764"/>
    </location>
</feature>
<evidence type="ECO:0000256" key="10">
    <source>
        <dbReference type="ARBA" id="ARBA00022777"/>
    </source>
</evidence>
<dbReference type="PANTHER" id="PTHR45339:SF1">
    <property type="entry name" value="HYBRID SIGNAL TRANSDUCTION HISTIDINE KINASE J"/>
    <property type="match status" value="1"/>
</dbReference>
<dbReference type="Gene3D" id="1.10.287.130">
    <property type="match status" value="1"/>
</dbReference>
<dbReference type="AlphaFoldDB" id="A0AAU7NU63"/>
<evidence type="ECO:0000256" key="12">
    <source>
        <dbReference type="ARBA" id="ARBA00022989"/>
    </source>
</evidence>
<dbReference type="InterPro" id="IPR003594">
    <property type="entry name" value="HATPase_dom"/>
</dbReference>
<keyword evidence="7" id="KW-0808">Transferase</keyword>
<evidence type="ECO:0000256" key="11">
    <source>
        <dbReference type="ARBA" id="ARBA00022840"/>
    </source>
</evidence>
<dbReference type="Gene3D" id="1.20.120.160">
    <property type="entry name" value="HPT domain"/>
    <property type="match status" value="1"/>
</dbReference>
<dbReference type="KEGG" id="mech:Q9L42_019815"/>
<feature type="modified residue" description="Phosphohistidine" evidence="15">
    <location>
        <position position="830"/>
    </location>
</feature>
<evidence type="ECO:0000256" key="3">
    <source>
        <dbReference type="ARBA" id="ARBA00012438"/>
    </source>
</evidence>
<keyword evidence="17" id="KW-0175">Coiled coil</keyword>
<keyword evidence="24" id="KW-1185">Reference proteome</keyword>
<dbReference type="Pfam" id="PF02518">
    <property type="entry name" value="HATPase_c"/>
    <property type="match status" value="1"/>
</dbReference>
<evidence type="ECO:0000259" key="21">
    <source>
        <dbReference type="PROSITE" id="PS50885"/>
    </source>
</evidence>
<keyword evidence="13" id="KW-0902">Two-component regulatory system</keyword>
<dbReference type="SUPFAM" id="SSF158472">
    <property type="entry name" value="HAMP domain-like"/>
    <property type="match status" value="1"/>
</dbReference>
<dbReference type="SMART" id="SM00388">
    <property type="entry name" value="HisKA"/>
    <property type="match status" value="1"/>
</dbReference>
<dbReference type="CDD" id="cd00082">
    <property type="entry name" value="HisKA"/>
    <property type="match status" value="1"/>
</dbReference>
<dbReference type="SUPFAM" id="SSF47384">
    <property type="entry name" value="Homodimeric domain of signal transducing histidine kinase"/>
    <property type="match status" value="1"/>
</dbReference>
<dbReference type="InterPro" id="IPR001789">
    <property type="entry name" value="Sig_transdc_resp-reg_receiver"/>
</dbReference>
<dbReference type="Pfam" id="PF00512">
    <property type="entry name" value="HisKA"/>
    <property type="match status" value="1"/>
</dbReference>
<keyword evidence="9" id="KW-0547">Nucleotide-binding</keyword>
<dbReference type="SUPFAM" id="SSF52172">
    <property type="entry name" value="CheY-like"/>
    <property type="match status" value="1"/>
</dbReference>
<evidence type="ECO:0000256" key="17">
    <source>
        <dbReference type="SAM" id="Coils"/>
    </source>
</evidence>
<dbReference type="InterPro" id="IPR003660">
    <property type="entry name" value="HAMP_dom"/>
</dbReference>
<dbReference type="CDD" id="cd17546">
    <property type="entry name" value="REC_hyHK_CKI1_RcsC-like"/>
    <property type="match status" value="1"/>
</dbReference>
<evidence type="ECO:0000256" key="15">
    <source>
        <dbReference type="PROSITE-ProRule" id="PRU00110"/>
    </source>
</evidence>
<dbReference type="InterPro" id="IPR036890">
    <property type="entry name" value="HATPase_C_sf"/>
</dbReference>
<dbReference type="Pfam" id="PF01627">
    <property type="entry name" value="Hpt"/>
    <property type="match status" value="1"/>
</dbReference>
<dbReference type="GO" id="GO:0000155">
    <property type="term" value="F:phosphorelay sensor kinase activity"/>
    <property type="evidence" value="ECO:0007669"/>
    <property type="project" value="InterPro"/>
</dbReference>
<dbReference type="InterPro" id="IPR019247">
    <property type="entry name" value="Histidine_kinase_BarA_N"/>
</dbReference>
<dbReference type="SUPFAM" id="SSF47226">
    <property type="entry name" value="Histidine-containing phosphotransfer domain, HPT domain"/>
    <property type="match status" value="1"/>
</dbReference>
<dbReference type="SMART" id="SM00073">
    <property type="entry name" value="HPT"/>
    <property type="match status" value="1"/>
</dbReference>
<keyword evidence="4" id="KW-1003">Cell membrane</keyword>
<dbReference type="Gene3D" id="3.40.50.2300">
    <property type="match status" value="1"/>
</dbReference>
<evidence type="ECO:0000256" key="18">
    <source>
        <dbReference type="SAM" id="Phobius"/>
    </source>
</evidence>
<comment type="subcellular location">
    <subcellularLocation>
        <location evidence="2">Cell inner membrane</location>
        <topology evidence="2">Multi-pass membrane protein</topology>
    </subcellularLocation>
</comment>